<dbReference type="AlphaFoldDB" id="A0A3N2QAQ1"/>
<dbReference type="STRING" id="1314773.A0A3N2QAQ1"/>
<dbReference type="GeneID" id="39581577"/>
<evidence type="ECO:0000313" key="3">
    <source>
        <dbReference type="Proteomes" id="UP000272025"/>
    </source>
</evidence>
<dbReference type="EMBL" id="ML119051">
    <property type="protein sequence ID" value="ROT43830.1"/>
    <property type="molecule type" value="Genomic_DNA"/>
</dbReference>
<protein>
    <recommendedName>
        <fullName evidence="1">Aminoglycoside phosphotransferase domain-containing protein</fullName>
    </recommendedName>
</protein>
<dbReference type="SUPFAM" id="SSF56112">
    <property type="entry name" value="Protein kinase-like (PK-like)"/>
    <property type="match status" value="1"/>
</dbReference>
<reference evidence="2 3" key="1">
    <citation type="journal article" date="2018" name="Mol. Ecol.">
        <title>The obligate alkalophilic soda-lake fungus Sodiomyces alkalinus has shifted to a protein diet.</title>
        <authorList>
            <person name="Grum-Grzhimaylo A.A."/>
            <person name="Falkoski D.L."/>
            <person name="van den Heuvel J."/>
            <person name="Valero-Jimenez C.A."/>
            <person name="Min B."/>
            <person name="Choi I.G."/>
            <person name="Lipzen A."/>
            <person name="Daum C.G."/>
            <person name="Aanen D.K."/>
            <person name="Tsang A."/>
            <person name="Henrissat B."/>
            <person name="Bilanenko E.N."/>
            <person name="de Vries R.P."/>
            <person name="van Kan J.A.L."/>
            <person name="Grigoriev I.V."/>
            <person name="Debets A.J.M."/>
        </authorList>
    </citation>
    <scope>NUCLEOTIDE SEQUENCE [LARGE SCALE GENOMIC DNA]</scope>
    <source>
        <strain evidence="2 3">F11</strain>
    </source>
</reference>
<organism evidence="2 3">
    <name type="scientific">Sodiomyces alkalinus (strain CBS 110278 / VKM F-3762 / F11)</name>
    <name type="common">Alkaliphilic filamentous fungus</name>
    <dbReference type="NCBI Taxonomy" id="1314773"/>
    <lineage>
        <taxon>Eukaryota</taxon>
        <taxon>Fungi</taxon>
        <taxon>Dikarya</taxon>
        <taxon>Ascomycota</taxon>
        <taxon>Pezizomycotina</taxon>
        <taxon>Sordariomycetes</taxon>
        <taxon>Hypocreomycetidae</taxon>
        <taxon>Glomerellales</taxon>
        <taxon>Plectosphaerellaceae</taxon>
        <taxon>Sodiomyces</taxon>
    </lineage>
</organism>
<dbReference type="InterPro" id="IPR011009">
    <property type="entry name" value="Kinase-like_dom_sf"/>
</dbReference>
<sequence length="475" mass="54016">MCGILPSISRRVSKMPSRYGWTDRNLCRPNQIKAFVASIDEGAICHLASQHNDRKPCNITRQSRGSFNVCFFARFGDSTTLVVRIPLEPVVDDSWTKVQSEVATMRYLKLKTRIPVPHVHAYGQTTQLTKDGSTTTTFMISEFIPGQTIRLDDVKKTTKERRRRFLDDLTDVLVELRQLEFPAAGSLMPNPDDESEPVVDGFLSMAMNELQVDRGRKCSLSSFSSAEAFMDYQYAILSNSCEVPSVSLDQQVAEEELFILHTLAERIPQLLNPRWSNGPFILTHLDLTCGNIVVDEDLHIIGIIDGEFAGTVPLQYFTPPLWVTGHSRPGLIFPSMDPIIQDFKEALQAKSATSEGCAQLMREWNWNTQQESMFPMVQILRRPHTLLRVYRAFINKGDYKENVANFFEHHSRAKDLVSVAERRVESSNRYTRYLEDHGLLVIDEEAEQKEAEFIAILKEGIAKAKAIQEDLEKLL</sequence>
<dbReference type="InterPro" id="IPR051678">
    <property type="entry name" value="AGP_Transferase"/>
</dbReference>
<dbReference type="RefSeq" id="XP_028471636.1">
    <property type="nucleotide sequence ID" value="XM_028613099.1"/>
</dbReference>
<name>A0A3N2QAQ1_SODAK</name>
<feature type="domain" description="Aminoglycoside phosphotransferase" evidence="1">
    <location>
        <begin position="76"/>
        <end position="311"/>
    </location>
</feature>
<evidence type="ECO:0000259" key="1">
    <source>
        <dbReference type="Pfam" id="PF01636"/>
    </source>
</evidence>
<evidence type="ECO:0000313" key="2">
    <source>
        <dbReference type="EMBL" id="ROT43830.1"/>
    </source>
</evidence>
<proteinExistence type="predicted"/>
<dbReference type="PANTHER" id="PTHR21310">
    <property type="entry name" value="AMINOGLYCOSIDE PHOSPHOTRANSFERASE-RELATED-RELATED"/>
    <property type="match status" value="1"/>
</dbReference>
<keyword evidence="3" id="KW-1185">Reference proteome</keyword>
<dbReference type="Gene3D" id="3.30.200.20">
    <property type="entry name" value="Phosphorylase Kinase, domain 1"/>
    <property type="match status" value="1"/>
</dbReference>
<accession>A0A3N2QAQ1</accession>
<dbReference type="OrthoDB" id="4816593at2759"/>
<dbReference type="Gene3D" id="3.90.1200.10">
    <property type="match status" value="1"/>
</dbReference>
<dbReference type="InterPro" id="IPR002575">
    <property type="entry name" value="Aminoglycoside_PTrfase"/>
</dbReference>
<gene>
    <name evidence="2" type="ORF">SODALDRAFT_342666</name>
</gene>
<dbReference type="Proteomes" id="UP000272025">
    <property type="component" value="Unassembled WGS sequence"/>
</dbReference>
<dbReference type="PANTHER" id="PTHR21310:SF15">
    <property type="entry name" value="AMINOGLYCOSIDE PHOSPHOTRANSFERASE DOMAIN-CONTAINING PROTEIN"/>
    <property type="match status" value="1"/>
</dbReference>
<dbReference type="Pfam" id="PF01636">
    <property type="entry name" value="APH"/>
    <property type="match status" value="1"/>
</dbReference>